<dbReference type="InterPro" id="IPR019727">
    <property type="entry name" value="ATP_synth_F0_fsu_mt_fun"/>
</dbReference>
<accession>A0A1Y2CCI0</accession>
<keyword evidence="1" id="KW-0472">Membrane</keyword>
<dbReference type="OrthoDB" id="5561579at2759"/>
<sequence length="117" mass="13221">MSLVFRRFKSTSIIPPHVSSLKELGRLQSAHPQAHPELFSAMKNFYQNVPKDAYYERYLKKDSFVPVLHFLGVMVPLGYYLAYFKGGIRSLDAIVLAKEDIAAESFIKSIGSCHSPI</sequence>
<keyword evidence="3" id="KW-1185">Reference proteome</keyword>
<evidence type="ECO:0000256" key="1">
    <source>
        <dbReference type="SAM" id="Phobius"/>
    </source>
</evidence>
<name>A0A1Y2CCI0_9FUNG</name>
<dbReference type="PANTHER" id="PTHR28161">
    <property type="entry name" value="ATP SYNTHASE SUBUNIT F, MITOCHONDRIAL"/>
    <property type="match status" value="1"/>
</dbReference>
<proteinExistence type="predicted"/>
<dbReference type="STRING" id="329046.A0A1Y2CCI0"/>
<comment type="caution">
    <text evidence="2">The sequence shown here is derived from an EMBL/GenBank/DDBJ whole genome shotgun (WGS) entry which is preliminary data.</text>
</comment>
<gene>
    <name evidence="2" type="ORF">BCR33DRAFT_765813</name>
</gene>
<keyword evidence="1" id="KW-1133">Transmembrane helix</keyword>
<dbReference type="Proteomes" id="UP000193642">
    <property type="component" value="Unassembled WGS sequence"/>
</dbReference>
<dbReference type="EMBL" id="MCGO01000021">
    <property type="protein sequence ID" value="ORY44761.1"/>
    <property type="molecule type" value="Genomic_DNA"/>
</dbReference>
<feature type="transmembrane region" description="Helical" evidence="1">
    <location>
        <begin position="64"/>
        <end position="82"/>
    </location>
</feature>
<organism evidence="2 3">
    <name type="scientific">Rhizoclosmatium globosum</name>
    <dbReference type="NCBI Taxonomy" id="329046"/>
    <lineage>
        <taxon>Eukaryota</taxon>
        <taxon>Fungi</taxon>
        <taxon>Fungi incertae sedis</taxon>
        <taxon>Chytridiomycota</taxon>
        <taxon>Chytridiomycota incertae sedis</taxon>
        <taxon>Chytridiomycetes</taxon>
        <taxon>Chytridiales</taxon>
        <taxon>Chytriomycetaceae</taxon>
        <taxon>Rhizoclosmatium</taxon>
    </lineage>
</organism>
<dbReference type="GO" id="GO:0046933">
    <property type="term" value="F:proton-transporting ATP synthase activity, rotational mechanism"/>
    <property type="evidence" value="ECO:0007669"/>
    <property type="project" value="TreeGrafter"/>
</dbReference>
<evidence type="ECO:0000313" key="3">
    <source>
        <dbReference type="Proteomes" id="UP000193642"/>
    </source>
</evidence>
<evidence type="ECO:0000313" key="2">
    <source>
        <dbReference type="EMBL" id="ORY44761.1"/>
    </source>
</evidence>
<keyword evidence="1" id="KW-0812">Transmembrane</keyword>
<dbReference type="PANTHER" id="PTHR28161:SF1">
    <property type="entry name" value="ATP SYNTHASE SUBUNIT F, MITOCHONDRIAL"/>
    <property type="match status" value="1"/>
</dbReference>
<protein>
    <submittedName>
        <fullName evidence="2">Uncharacterized protein</fullName>
    </submittedName>
</protein>
<reference evidence="2 3" key="1">
    <citation type="submission" date="2016-07" db="EMBL/GenBank/DDBJ databases">
        <title>Pervasive Adenine N6-methylation of Active Genes in Fungi.</title>
        <authorList>
            <consortium name="DOE Joint Genome Institute"/>
            <person name="Mondo S.J."/>
            <person name="Dannebaum R.O."/>
            <person name="Kuo R.C."/>
            <person name="Labutti K."/>
            <person name="Haridas S."/>
            <person name="Kuo A."/>
            <person name="Salamov A."/>
            <person name="Ahrendt S.R."/>
            <person name="Lipzen A."/>
            <person name="Sullivan W."/>
            <person name="Andreopoulos W.B."/>
            <person name="Clum A."/>
            <person name="Lindquist E."/>
            <person name="Daum C."/>
            <person name="Ramamoorthy G.K."/>
            <person name="Gryganskyi A."/>
            <person name="Culley D."/>
            <person name="Magnuson J.K."/>
            <person name="James T.Y."/>
            <person name="O'Malley M.A."/>
            <person name="Stajich J.E."/>
            <person name="Spatafora J.W."/>
            <person name="Visel A."/>
            <person name="Grigoriev I.V."/>
        </authorList>
    </citation>
    <scope>NUCLEOTIDE SEQUENCE [LARGE SCALE GENOMIC DNA]</scope>
    <source>
        <strain evidence="2 3">JEL800</strain>
    </source>
</reference>
<dbReference type="AlphaFoldDB" id="A0A1Y2CCI0"/>